<keyword evidence="3" id="KW-1185">Reference proteome</keyword>
<dbReference type="EMBL" id="WJQU01000002">
    <property type="protein sequence ID" value="KAJ6642648.1"/>
    <property type="molecule type" value="Genomic_DNA"/>
</dbReference>
<evidence type="ECO:0000256" key="1">
    <source>
        <dbReference type="SAM" id="MobiDB-lite"/>
    </source>
</evidence>
<name>A0A9Q0N2Z4_9DIPT</name>
<protein>
    <submittedName>
        <fullName evidence="2">Uncharacterized protein</fullName>
    </submittedName>
</protein>
<evidence type="ECO:0000313" key="3">
    <source>
        <dbReference type="Proteomes" id="UP001151699"/>
    </source>
</evidence>
<sequence length="119" mass="13571">MAASSAQKAASDCAKNNKNNQMAQKNNKRNNKPRSHINHKITKNNNIPKKRRQTPQQQPQISKKHQNVNAEETPSQTVLELSVTLFCLVSFEIPNKMSTKEELVMMLKDRDESIKTLTN</sequence>
<reference evidence="2" key="1">
    <citation type="submission" date="2022-07" db="EMBL/GenBank/DDBJ databases">
        <authorList>
            <person name="Trinca V."/>
            <person name="Uliana J.V.C."/>
            <person name="Torres T.T."/>
            <person name="Ward R.J."/>
            <person name="Monesi N."/>
        </authorList>
    </citation>
    <scope>NUCLEOTIDE SEQUENCE</scope>
    <source>
        <strain evidence="2">HSMRA1968</strain>
        <tissue evidence="2">Whole embryos</tissue>
    </source>
</reference>
<organism evidence="2 3">
    <name type="scientific">Pseudolycoriella hygida</name>
    <dbReference type="NCBI Taxonomy" id="35572"/>
    <lineage>
        <taxon>Eukaryota</taxon>
        <taxon>Metazoa</taxon>
        <taxon>Ecdysozoa</taxon>
        <taxon>Arthropoda</taxon>
        <taxon>Hexapoda</taxon>
        <taxon>Insecta</taxon>
        <taxon>Pterygota</taxon>
        <taxon>Neoptera</taxon>
        <taxon>Endopterygota</taxon>
        <taxon>Diptera</taxon>
        <taxon>Nematocera</taxon>
        <taxon>Sciaroidea</taxon>
        <taxon>Sciaridae</taxon>
        <taxon>Pseudolycoriella</taxon>
    </lineage>
</organism>
<dbReference type="Proteomes" id="UP001151699">
    <property type="component" value="Chromosome B"/>
</dbReference>
<proteinExistence type="predicted"/>
<feature type="compositionally biased region" description="Basic residues" evidence="1">
    <location>
        <begin position="26"/>
        <end position="53"/>
    </location>
</feature>
<feature type="compositionally biased region" description="Low complexity" evidence="1">
    <location>
        <begin position="14"/>
        <end position="25"/>
    </location>
</feature>
<comment type="caution">
    <text evidence="2">The sequence shown here is derived from an EMBL/GenBank/DDBJ whole genome shotgun (WGS) entry which is preliminary data.</text>
</comment>
<accession>A0A9Q0N2Z4</accession>
<dbReference type="AlphaFoldDB" id="A0A9Q0N2Z4"/>
<feature type="compositionally biased region" description="Polar residues" evidence="1">
    <location>
        <begin position="67"/>
        <end position="76"/>
    </location>
</feature>
<evidence type="ECO:0000313" key="2">
    <source>
        <dbReference type="EMBL" id="KAJ6642648.1"/>
    </source>
</evidence>
<feature type="region of interest" description="Disordered" evidence="1">
    <location>
        <begin position="1"/>
        <end position="76"/>
    </location>
</feature>
<gene>
    <name evidence="2" type="ORF">Bhyg_07601</name>
</gene>